<dbReference type="EnsemblMetazoa" id="XM_020008663.1">
    <property type="protein sequence ID" value="XP_019864222.1"/>
    <property type="gene ID" value="LOC109593692"/>
</dbReference>
<keyword evidence="3" id="KW-1185">Reference proteome</keyword>
<dbReference type="GeneID" id="109593692"/>
<dbReference type="InterPro" id="IPR055107">
    <property type="entry name" value="Med14_RM8"/>
</dbReference>
<evidence type="ECO:0000259" key="1">
    <source>
        <dbReference type="Pfam" id="PF22983"/>
    </source>
</evidence>
<organism evidence="2 3">
    <name type="scientific">Amphimedon queenslandica</name>
    <name type="common">Sponge</name>
    <dbReference type="NCBI Taxonomy" id="400682"/>
    <lineage>
        <taxon>Eukaryota</taxon>
        <taxon>Metazoa</taxon>
        <taxon>Porifera</taxon>
        <taxon>Demospongiae</taxon>
        <taxon>Heteroscleromorpha</taxon>
        <taxon>Haplosclerida</taxon>
        <taxon>Niphatidae</taxon>
        <taxon>Amphimedon</taxon>
    </lineage>
</organism>
<name>A0AAN0K4H4_AMPQE</name>
<dbReference type="Pfam" id="PF22983">
    <property type="entry name" value="RM8_Med14"/>
    <property type="match status" value="1"/>
</dbReference>
<feature type="domain" description="Mediator of RNA polymerase II transcription subunit 14 RM8" evidence="1">
    <location>
        <begin position="26"/>
        <end position="85"/>
    </location>
</feature>
<reference evidence="2" key="2">
    <citation type="submission" date="2024-06" db="UniProtKB">
        <authorList>
            <consortium name="EnsemblMetazoa"/>
        </authorList>
    </citation>
    <scope>IDENTIFICATION</scope>
</reference>
<evidence type="ECO:0000313" key="2">
    <source>
        <dbReference type="EnsemblMetazoa" id="XP_019864222.1"/>
    </source>
</evidence>
<dbReference type="Proteomes" id="UP000007879">
    <property type="component" value="Unassembled WGS sequence"/>
</dbReference>
<evidence type="ECO:0000313" key="3">
    <source>
        <dbReference type="Proteomes" id="UP000007879"/>
    </source>
</evidence>
<protein>
    <recommendedName>
        <fullName evidence="1">Mediator of RNA polymerase II transcription subunit 14 RM8 domain-containing protein</fullName>
    </recommendedName>
</protein>
<accession>A0AAN0K4H4</accession>
<sequence>MFVGSLSLLVHWVREAALDRYIVHQMSLVSVDRGVFSYKTDSLSLSLSLHPSTMSSLYLSPKPIQDNVWLPDELQILSDFFHSNVSLYDT</sequence>
<reference evidence="3" key="1">
    <citation type="journal article" date="2010" name="Nature">
        <title>The Amphimedon queenslandica genome and the evolution of animal complexity.</title>
        <authorList>
            <person name="Srivastava M."/>
            <person name="Simakov O."/>
            <person name="Chapman J."/>
            <person name="Fahey B."/>
            <person name="Gauthier M.E."/>
            <person name="Mitros T."/>
            <person name="Richards G.S."/>
            <person name="Conaco C."/>
            <person name="Dacre M."/>
            <person name="Hellsten U."/>
            <person name="Larroux C."/>
            <person name="Putnam N.H."/>
            <person name="Stanke M."/>
            <person name="Adamska M."/>
            <person name="Darling A."/>
            <person name="Degnan S.M."/>
            <person name="Oakley T.H."/>
            <person name="Plachetzki D.C."/>
            <person name="Zhai Y."/>
            <person name="Adamski M."/>
            <person name="Calcino A."/>
            <person name="Cummins S.F."/>
            <person name="Goodstein D.M."/>
            <person name="Harris C."/>
            <person name="Jackson D.J."/>
            <person name="Leys S.P."/>
            <person name="Shu S."/>
            <person name="Woodcroft B.J."/>
            <person name="Vervoort M."/>
            <person name="Kosik K.S."/>
            <person name="Manning G."/>
            <person name="Degnan B.M."/>
            <person name="Rokhsar D.S."/>
        </authorList>
    </citation>
    <scope>NUCLEOTIDE SEQUENCE [LARGE SCALE GENOMIC DNA]</scope>
</reference>
<dbReference type="AlphaFoldDB" id="A0AAN0K4H4"/>
<proteinExistence type="predicted"/>
<dbReference type="KEGG" id="aqu:109593692"/>
<dbReference type="RefSeq" id="XP_019864222.1">
    <property type="nucleotide sequence ID" value="XM_020008663.1"/>
</dbReference>